<dbReference type="SUPFAM" id="SSF54373">
    <property type="entry name" value="FAD-linked reductases, C-terminal domain"/>
    <property type="match status" value="1"/>
</dbReference>
<dbReference type="PROSITE" id="PS51257">
    <property type="entry name" value="PROKAR_LIPOPROTEIN"/>
    <property type="match status" value="1"/>
</dbReference>
<dbReference type="STRING" id="1569628.A0A316UZS0"/>
<gene>
    <name evidence="15" type="ORF">BDZ90DRAFT_229272</name>
</gene>
<feature type="region of interest" description="Disordered" evidence="13">
    <location>
        <begin position="45"/>
        <end position="93"/>
    </location>
</feature>
<feature type="region of interest" description="Disordered" evidence="13">
    <location>
        <begin position="1"/>
        <end position="32"/>
    </location>
</feature>
<evidence type="ECO:0000256" key="8">
    <source>
        <dbReference type="ARBA" id="ARBA00023002"/>
    </source>
</evidence>
<dbReference type="GeneID" id="37026816"/>
<keyword evidence="16" id="KW-1185">Reference proteome</keyword>
<evidence type="ECO:0000256" key="5">
    <source>
        <dbReference type="ARBA" id="ARBA00022723"/>
    </source>
</evidence>
<organism evidence="15 16">
    <name type="scientific">Jaminaea rosea</name>
    <dbReference type="NCBI Taxonomy" id="1569628"/>
    <lineage>
        <taxon>Eukaryota</taxon>
        <taxon>Fungi</taxon>
        <taxon>Dikarya</taxon>
        <taxon>Basidiomycota</taxon>
        <taxon>Ustilaginomycotina</taxon>
        <taxon>Exobasidiomycetes</taxon>
        <taxon>Microstromatales</taxon>
        <taxon>Microstromatales incertae sedis</taxon>
        <taxon>Jaminaea</taxon>
    </lineage>
</organism>
<feature type="compositionally biased region" description="Low complexity" evidence="13">
    <location>
        <begin position="8"/>
        <end position="32"/>
    </location>
</feature>
<keyword evidence="7 12" id="KW-0249">Electron transport</keyword>
<evidence type="ECO:0000256" key="3">
    <source>
        <dbReference type="ARBA" id="ARBA00022448"/>
    </source>
</evidence>
<dbReference type="InterPro" id="IPR049398">
    <property type="entry name" value="ETF-QO/FixC_UQ-bd"/>
</dbReference>
<keyword evidence="5 12" id="KW-0479">Metal-binding</keyword>
<evidence type="ECO:0000256" key="7">
    <source>
        <dbReference type="ARBA" id="ARBA00022982"/>
    </source>
</evidence>
<comment type="cofactor">
    <cofactor evidence="1 12">
        <name>FAD</name>
        <dbReference type="ChEBI" id="CHEBI:57692"/>
    </cofactor>
</comment>
<evidence type="ECO:0000256" key="2">
    <source>
        <dbReference type="ARBA" id="ARBA00002819"/>
    </source>
</evidence>
<dbReference type="InterPro" id="IPR017896">
    <property type="entry name" value="4Fe4S_Fe-S-bd"/>
</dbReference>
<name>A0A316UZS0_9BASI</name>
<protein>
    <recommendedName>
        <fullName evidence="12">Electron transfer flavoprotein-ubiquinone oxidoreductase</fullName>
        <shortName evidence="12">ETF-QO</shortName>
        <ecNumber evidence="12">1.5.5.1</ecNumber>
    </recommendedName>
</protein>
<comment type="function">
    <text evidence="2 12">Accepts electrons from ETF and reduces ubiquinone.</text>
</comment>
<dbReference type="EC" id="1.5.5.1" evidence="12"/>
<evidence type="ECO:0000256" key="6">
    <source>
        <dbReference type="ARBA" id="ARBA00022827"/>
    </source>
</evidence>
<dbReference type="GO" id="GO:0004174">
    <property type="term" value="F:electron-transferring-flavoprotein dehydrogenase activity"/>
    <property type="evidence" value="ECO:0007669"/>
    <property type="project" value="UniProtKB-UniRule"/>
</dbReference>
<comment type="cofactor">
    <cofactor evidence="12">
        <name>[4Fe-4S] cluster</name>
        <dbReference type="ChEBI" id="CHEBI:49883"/>
    </cofactor>
    <text evidence="12">Binds 1 [4Fe-4S] cluster.</text>
</comment>
<comment type="catalytic activity">
    <reaction evidence="12">
        <text>a ubiquinone + reduced [electron-transfer flavoprotein] = a ubiquinol + oxidized [electron-transfer flavoprotein] + H(+)</text>
        <dbReference type="Rhea" id="RHEA:24052"/>
        <dbReference type="Rhea" id="RHEA-COMP:9565"/>
        <dbReference type="Rhea" id="RHEA-COMP:9566"/>
        <dbReference type="Rhea" id="RHEA-COMP:10685"/>
        <dbReference type="Rhea" id="RHEA-COMP:10686"/>
        <dbReference type="ChEBI" id="CHEBI:15378"/>
        <dbReference type="ChEBI" id="CHEBI:16389"/>
        <dbReference type="ChEBI" id="CHEBI:17976"/>
        <dbReference type="ChEBI" id="CHEBI:57692"/>
        <dbReference type="ChEBI" id="CHEBI:58307"/>
        <dbReference type="EC" id="1.5.5.1"/>
    </reaction>
</comment>
<dbReference type="Proteomes" id="UP000245884">
    <property type="component" value="Unassembled WGS sequence"/>
</dbReference>
<reference evidence="15 16" key="1">
    <citation type="journal article" date="2018" name="Mol. Biol. Evol.">
        <title>Broad Genomic Sampling Reveals a Smut Pathogenic Ancestry of the Fungal Clade Ustilaginomycotina.</title>
        <authorList>
            <person name="Kijpornyongpan T."/>
            <person name="Mondo S.J."/>
            <person name="Barry K."/>
            <person name="Sandor L."/>
            <person name="Lee J."/>
            <person name="Lipzen A."/>
            <person name="Pangilinan J."/>
            <person name="LaButti K."/>
            <person name="Hainaut M."/>
            <person name="Henrissat B."/>
            <person name="Grigoriev I.V."/>
            <person name="Spatafora J.W."/>
            <person name="Aime M.C."/>
        </authorList>
    </citation>
    <scope>NUCLEOTIDE SEQUENCE [LARGE SCALE GENOMIC DNA]</scope>
    <source>
        <strain evidence="15 16">MCA 5214</strain>
    </source>
</reference>
<dbReference type="Pfam" id="PF21162">
    <property type="entry name" value="ETFQO_UQ-bd"/>
    <property type="match status" value="1"/>
</dbReference>
<dbReference type="GO" id="GO:0046872">
    <property type="term" value="F:metal ion binding"/>
    <property type="evidence" value="ECO:0007669"/>
    <property type="project" value="UniProtKB-KW"/>
</dbReference>
<dbReference type="Gene3D" id="3.50.50.60">
    <property type="entry name" value="FAD/NAD(P)-binding domain"/>
    <property type="match status" value="1"/>
</dbReference>
<dbReference type="OrthoDB" id="437331at2759"/>
<evidence type="ECO:0000313" key="15">
    <source>
        <dbReference type="EMBL" id="PWN30258.1"/>
    </source>
</evidence>
<dbReference type="PROSITE" id="PS51379">
    <property type="entry name" value="4FE4S_FER_2"/>
    <property type="match status" value="1"/>
</dbReference>
<evidence type="ECO:0000256" key="13">
    <source>
        <dbReference type="SAM" id="MobiDB-lite"/>
    </source>
</evidence>
<keyword evidence="8 12" id="KW-0560">Oxidoreductase</keyword>
<dbReference type="RefSeq" id="XP_025364870.1">
    <property type="nucleotide sequence ID" value="XM_025504993.1"/>
</dbReference>
<dbReference type="EMBL" id="KZ819662">
    <property type="protein sequence ID" value="PWN30258.1"/>
    <property type="molecule type" value="Genomic_DNA"/>
</dbReference>
<keyword evidence="6 12" id="KW-0274">FAD</keyword>
<evidence type="ECO:0000256" key="1">
    <source>
        <dbReference type="ARBA" id="ARBA00001974"/>
    </source>
</evidence>
<dbReference type="Pfam" id="PF13450">
    <property type="entry name" value="NAD_binding_8"/>
    <property type="match status" value="1"/>
</dbReference>
<dbReference type="PANTHER" id="PTHR10617">
    <property type="entry name" value="ELECTRON TRANSFER FLAVOPROTEIN-UBIQUINONE OXIDOREDUCTASE"/>
    <property type="match status" value="1"/>
</dbReference>
<evidence type="ECO:0000256" key="12">
    <source>
        <dbReference type="RuleBase" id="RU366068"/>
    </source>
</evidence>
<feature type="compositionally biased region" description="Polar residues" evidence="13">
    <location>
        <begin position="70"/>
        <end position="79"/>
    </location>
</feature>
<dbReference type="InterPro" id="IPR007859">
    <property type="entry name" value="ETF-QO/FixX_C"/>
</dbReference>
<dbReference type="Pfam" id="PF05187">
    <property type="entry name" value="Fer4_ETF_QO"/>
    <property type="match status" value="1"/>
</dbReference>
<dbReference type="InterPro" id="IPR040156">
    <property type="entry name" value="ETF-QO"/>
</dbReference>
<dbReference type="SUPFAM" id="SSF51905">
    <property type="entry name" value="FAD/NAD(P)-binding domain"/>
    <property type="match status" value="1"/>
</dbReference>
<keyword evidence="3 12" id="KW-0813">Transport</keyword>
<keyword evidence="9 12" id="KW-0408">Iron</keyword>
<evidence type="ECO:0000256" key="10">
    <source>
        <dbReference type="ARBA" id="ARBA00023014"/>
    </source>
</evidence>
<dbReference type="InterPro" id="IPR036188">
    <property type="entry name" value="FAD/NAD-bd_sf"/>
</dbReference>
<dbReference type="GO" id="GO:0005743">
    <property type="term" value="C:mitochondrial inner membrane"/>
    <property type="evidence" value="ECO:0007669"/>
    <property type="project" value="TreeGrafter"/>
</dbReference>
<evidence type="ECO:0000256" key="4">
    <source>
        <dbReference type="ARBA" id="ARBA00022630"/>
    </source>
</evidence>
<dbReference type="AlphaFoldDB" id="A0A316UZS0"/>
<evidence type="ECO:0000256" key="11">
    <source>
        <dbReference type="ARBA" id="ARBA00023075"/>
    </source>
</evidence>
<feature type="domain" description="4Fe-4S ferredoxin-type" evidence="14">
    <location>
        <begin position="647"/>
        <end position="676"/>
    </location>
</feature>
<dbReference type="GO" id="GO:0051539">
    <property type="term" value="F:4 iron, 4 sulfur cluster binding"/>
    <property type="evidence" value="ECO:0007669"/>
    <property type="project" value="UniProtKB-UniRule"/>
</dbReference>
<dbReference type="Gene3D" id="3.30.70.20">
    <property type="match status" value="1"/>
</dbReference>
<dbReference type="SUPFAM" id="SSF54862">
    <property type="entry name" value="4Fe-4S ferredoxins"/>
    <property type="match status" value="1"/>
</dbReference>
<evidence type="ECO:0000259" key="14">
    <source>
        <dbReference type="PROSITE" id="PS51379"/>
    </source>
</evidence>
<proteinExistence type="predicted"/>
<keyword evidence="10 12" id="KW-0411">Iron-sulfur</keyword>
<dbReference type="Gene3D" id="3.30.9.90">
    <property type="match status" value="1"/>
</dbReference>
<keyword evidence="11 12" id="KW-0830">Ubiquinone</keyword>
<evidence type="ECO:0000256" key="9">
    <source>
        <dbReference type="ARBA" id="ARBA00023004"/>
    </source>
</evidence>
<sequence length="687" mass="74360">MIAQRLPSARAALRQASSSASATASSTSSCSNITRSARFSSSASIASSSPASANTPSRSAIATPRLGRRSPQQLASLQQHRAFATSRPARQATPVEEYVASEEDGFDISSVERAKDEADVIIVGGGPAGLSAAIRIKQLAEEKGEDIRVVVLEKAAEVGNHILSGAVIQTNALDELLPNWKELGAPLNQEATEDTMRFLTPTGSFPMPHPPQMNNKGNYIVSLSRVTAWLGEQAEAAGVEIYAGFPAAQAIWNDEGTGIKGVVTGEVGLDKKSQPKDTFEPGMEFHAPLTLFAEGAHGSLSQEIIRRLKLREAVGADPQTYGLGVKEVWRVKPEKHQAGLVGHTLGWPLDFKTYGGSWLYHMEDNMVSIGLVVGLDYENPYLSPFREFQRMKHHPYFADLLEGGECIAYGARSLNEGGYQSIPKLNFPGGALIGCSAGFLNVPKIKGTHNAMKSGMVAAETYFTEWVKRKEAGELTPAAEKEEEAPATPSFDLESYRTNLDGTYVIQELKEVRNLRPSFHNPLGLYGGLMYSGLDSLILKGRVPFTLHHQGEDYQSTKPAKECQPIDYPKPDGKLSFDILTSVSRTGTNHTDDSPSHLVVKEGDYKGHVERNVGEFGSLLGRACPAQVYEYQDAEEEGGKDEHALGKKLVVNSQNCIHCKLCSIKVPDQSIKWCTPEGGGGPAYSIT</sequence>
<feature type="compositionally biased region" description="Low complexity" evidence="13">
    <location>
        <begin position="45"/>
        <end position="60"/>
    </location>
</feature>
<keyword evidence="4 12" id="KW-0285">Flavoprotein</keyword>
<dbReference type="PANTHER" id="PTHR10617:SF107">
    <property type="entry name" value="ELECTRON TRANSFER FLAVOPROTEIN-UBIQUINONE OXIDOREDUCTASE, MITOCHONDRIAL"/>
    <property type="match status" value="1"/>
</dbReference>
<evidence type="ECO:0000313" key="16">
    <source>
        <dbReference type="Proteomes" id="UP000245884"/>
    </source>
</evidence>
<accession>A0A316UZS0</accession>